<comment type="caution">
    <text evidence="5">The sequence shown here is derived from an EMBL/GenBank/DDBJ whole genome shotgun (WGS) entry which is preliminary data.</text>
</comment>
<dbReference type="CDD" id="cd01400">
    <property type="entry name" value="6PGL"/>
    <property type="match status" value="1"/>
</dbReference>
<dbReference type="Proteomes" id="UP000815325">
    <property type="component" value="Unassembled WGS sequence"/>
</dbReference>
<comment type="similarity">
    <text evidence="2">Belongs to the glucosamine/galactosamine-6-phosphate isomerase family. 6-phosphogluconolactonase subfamily.</text>
</comment>
<keyword evidence="6" id="KW-1185">Reference proteome</keyword>
<dbReference type="PANTHER" id="PTHR11054:SF22">
    <property type="entry name" value="6-PHOSPHOGLUCONOLACTONASE 3, CHLOROPLASTIC"/>
    <property type="match status" value="1"/>
</dbReference>
<dbReference type="InterPro" id="IPR005900">
    <property type="entry name" value="6-phosphogluconolactonase_DevB"/>
</dbReference>
<dbReference type="Pfam" id="PF01182">
    <property type="entry name" value="Glucosamine_iso"/>
    <property type="match status" value="1"/>
</dbReference>
<sequence length="336" mass="36040">MQSNILRSQQQQLVNAKGHVAAQPPRLSVPSTTSRRGVLASADSKGKINIIPNNGRDEGRSFGGIPPVMGGHLMPSDIVMHFPQDGLKQGLTRKVLEAAEAAIAQRGAFTLVLSGGSLPNLLSGLVDPKQAAGAAFDKWYVMYVDERNVPHDHPDSTHKAVREALLSKVGIPPENIIAIAENTPVEQAAINYEGRMIGLPPTVLPRNEANFPVCDLILLGLGPDGHIASLFPNHPALAITDRWIAPVSNSPKPPPERITFTLPVINAAKEVIVVAGGESKAEIVQRVLEVQALPGALPAQLVRPKTGKLYWYLDVASVTKLNISNWDNSKAFPRST</sequence>
<dbReference type="PANTHER" id="PTHR11054">
    <property type="entry name" value="6-PHOSPHOGLUCONOLACTONASE"/>
    <property type="match status" value="1"/>
</dbReference>
<dbReference type="InterPro" id="IPR039104">
    <property type="entry name" value="6PGL"/>
</dbReference>
<comment type="pathway">
    <text evidence="1">Carbohydrate degradation; pentose phosphate pathway.</text>
</comment>
<evidence type="ECO:0000259" key="4">
    <source>
        <dbReference type="Pfam" id="PF01182"/>
    </source>
</evidence>
<feature type="region of interest" description="Disordered" evidence="3">
    <location>
        <begin position="1"/>
        <end position="39"/>
    </location>
</feature>
<name>A0ABQ7G2B4_DUNSA</name>
<evidence type="ECO:0000313" key="6">
    <source>
        <dbReference type="Proteomes" id="UP000815325"/>
    </source>
</evidence>
<feature type="domain" description="Glucosamine/galactosamine-6-phosphate isomerase" evidence="4">
    <location>
        <begin position="85"/>
        <end position="311"/>
    </location>
</feature>
<evidence type="ECO:0000256" key="1">
    <source>
        <dbReference type="ARBA" id="ARBA00004959"/>
    </source>
</evidence>
<proteinExistence type="inferred from homology"/>
<reference evidence="5" key="1">
    <citation type="submission" date="2017-08" db="EMBL/GenBank/DDBJ databases">
        <authorList>
            <person name="Polle J.E."/>
            <person name="Barry K."/>
            <person name="Cushman J."/>
            <person name="Schmutz J."/>
            <person name="Tran D."/>
            <person name="Hathwaick L.T."/>
            <person name="Yim W.C."/>
            <person name="Jenkins J."/>
            <person name="Mckie-Krisberg Z.M."/>
            <person name="Prochnik S."/>
            <person name="Lindquist E."/>
            <person name="Dockter R.B."/>
            <person name="Adam C."/>
            <person name="Molina H."/>
            <person name="Bunkerborg J."/>
            <person name="Jin E."/>
            <person name="Buchheim M."/>
            <person name="Magnuson J."/>
        </authorList>
    </citation>
    <scope>NUCLEOTIDE SEQUENCE</scope>
    <source>
        <strain evidence="5">CCAP 19/18</strain>
    </source>
</reference>
<dbReference type="InterPro" id="IPR037171">
    <property type="entry name" value="NagB/RpiA_transferase-like"/>
</dbReference>
<protein>
    <recommendedName>
        <fullName evidence="4">Glucosamine/galactosamine-6-phosphate isomerase domain-containing protein</fullName>
    </recommendedName>
</protein>
<feature type="compositionally biased region" description="Polar residues" evidence="3">
    <location>
        <begin position="1"/>
        <end position="14"/>
    </location>
</feature>
<evidence type="ECO:0000313" key="5">
    <source>
        <dbReference type="EMBL" id="KAF5828743.1"/>
    </source>
</evidence>
<organism evidence="5 6">
    <name type="scientific">Dunaliella salina</name>
    <name type="common">Green alga</name>
    <name type="synonym">Protococcus salinus</name>
    <dbReference type="NCBI Taxonomy" id="3046"/>
    <lineage>
        <taxon>Eukaryota</taxon>
        <taxon>Viridiplantae</taxon>
        <taxon>Chlorophyta</taxon>
        <taxon>core chlorophytes</taxon>
        <taxon>Chlorophyceae</taxon>
        <taxon>CS clade</taxon>
        <taxon>Chlamydomonadales</taxon>
        <taxon>Dunaliellaceae</taxon>
        <taxon>Dunaliella</taxon>
    </lineage>
</organism>
<evidence type="ECO:0000256" key="2">
    <source>
        <dbReference type="ARBA" id="ARBA00010662"/>
    </source>
</evidence>
<accession>A0ABQ7G2B4</accession>
<dbReference type="Gene3D" id="3.40.50.1360">
    <property type="match status" value="1"/>
</dbReference>
<dbReference type="InterPro" id="IPR006148">
    <property type="entry name" value="Glc/Gal-6P_isomerase"/>
</dbReference>
<gene>
    <name evidence="5" type="ORF">DUNSADRAFT_17121</name>
</gene>
<dbReference type="NCBIfam" id="TIGR01198">
    <property type="entry name" value="pgl"/>
    <property type="match status" value="1"/>
</dbReference>
<evidence type="ECO:0000256" key="3">
    <source>
        <dbReference type="SAM" id="MobiDB-lite"/>
    </source>
</evidence>
<dbReference type="EMBL" id="MU070252">
    <property type="protein sequence ID" value="KAF5828743.1"/>
    <property type="molecule type" value="Genomic_DNA"/>
</dbReference>
<dbReference type="SUPFAM" id="SSF100950">
    <property type="entry name" value="NagB/RpiA/CoA transferase-like"/>
    <property type="match status" value="1"/>
</dbReference>